<reference evidence="1" key="1">
    <citation type="submission" date="2021-02" db="EMBL/GenBank/DDBJ databases">
        <authorList>
            <consortium name="DOE Joint Genome Institute"/>
            <person name="Ahrendt S."/>
            <person name="Looney B.P."/>
            <person name="Miyauchi S."/>
            <person name="Morin E."/>
            <person name="Drula E."/>
            <person name="Courty P.E."/>
            <person name="Chicoki N."/>
            <person name="Fauchery L."/>
            <person name="Kohler A."/>
            <person name="Kuo A."/>
            <person name="Labutti K."/>
            <person name="Pangilinan J."/>
            <person name="Lipzen A."/>
            <person name="Riley R."/>
            <person name="Andreopoulos W."/>
            <person name="He G."/>
            <person name="Johnson J."/>
            <person name="Barry K.W."/>
            <person name="Grigoriev I.V."/>
            <person name="Nagy L."/>
            <person name="Hibbett D."/>
            <person name="Henrissat B."/>
            <person name="Matheny P.B."/>
            <person name="Labbe J."/>
            <person name="Martin F."/>
        </authorList>
    </citation>
    <scope>NUCLEOTIDE SEQUENCE</scope>
    <source>
        <strain evidence="1">EC-137</strain>
    </source>
</reference>
<organism evidence="1 2">
    <name type="scientific">Vararia minispora EC-137</name>
    <dbReference type="NCBI Taxonomy" id="1314806"/>
    <lineage>
        <taxon>Eukaryota</taxon>
        <taxon>Fungi</taxon>
        <taxon>Dikarya</taxon>
        <taxon>Basidiomycota</taxon>
        <taxon>Agaricomycotina</taxon>
        <taxon>Agaricomycetes</taxon>
        <taxon>Russulales</taxon>
        <taxon>Lachnocladiaceae</taxon>
        <taxon>Vararia</taxon>
    </lineage>
</organism>
<gene>
    <name evidence="1" type="ORF">K488DRAFT_62611</name>
</gene>
<accession>A0ACB8Q6V2</accession>
<dbReference type="Proteomes" id="UP000814128">
    <property type="component" value="Unassembled WGS sequence"/>
</dbReference>
<name>A0ACB8Q6V2_9AGAM</name>
<dbReference type="EMBL" id="MU273989">
    <property type="protein sequence ID" value="KAI0027126.1"/>
    <property type="molecule type" value="Genomic_DNA"/>
</dbReference>
<sequence length="199" mass="23141">MPNRRISADLKMAALRLFTQNHLDVPTICGACGFSERTFWRVLALYRETGSPVQLKMSQRRGRPRIMIHEDIEYLLRLVRANPSYFLDELLSLLRTNRFISVHFTTIFRTLERCNISRKKLRSIAAERNESRRSAYILHMAQYDAEEIGFIDEVSKDGRTPNQAYALLTVNGIDAAMVVQNGMNREKFLEFLQGWVVRV</sequence>
<evidence type="ECO:0000313" key="2">
    <source>
        <dbReference type="Proteomes" id="UP000814128"/>
    </source>
</evidence>
<comment type="caution">
    <text evidence="1">The sequence shown here is derived from an EMBL/GenBank/DDBJ whole genome shotgun (WGS) entry which is preliminary data.</text>
</comment>
<reference evidence="1" key="2">
    <citation type="journal article" date="2022" name="New Phytol.">
        <title>Evolutionary transition to the ectomycorrhizal habit in the genomes of a hyperdiverse lineage of mushroom-forming fungi.</title>
        <authorList>
            <person name="Looney B."/>
            <person name="Miyauchi S."/>
            <person name="Morin E."/>
            <person name="Drula E."/>
            <person name="Courty P.E."/>
            <person name="Kohler A."/>
            <person name="Kuo A."/>
            <person name="LaButti K."/>
            <person name="Pangilinan J."/>
            <person name="Lipzen A."/>
            <person name="Riley R."/>
            <person name="Andreopoulos W."/>
            <person name="He G."/>
            <person name="Johnson J."/>
            <person name="Nolan M."/>
            <person name="Tritt A."/>
            <person name="Barry K.W."/>
            <person name="Grigoriev I.V."/>
            <person name="Nagy L.G."/>
            <person name="Hibbett D."/>
            <person name="Henrissat B."/>
            <person name="Matheny P.B."/>
            <person name="Labbe J."/>
            <person name="Martin F.M."/>
        </authorList>
    </citation>
    <scope>NUCLEOTIDE SEQUENCE</scope>
    <source>
        <strain evidence="1">EC-137</strain>
    </source>
</reference>
<protein>
    <submittedName>
        <fullName evidence="1">Uncharacterized protein</fullName>
    </submittedName>
</protein>
<evidence type="ECO:0000313" key="1">
    <source>
        <dbReference type="EMBL" id="KAI0027126.1"/>
    </source>
</evidence>
<proteinExistence type="predicted"/>
<keyword evidence="2" id="KW-1185">Reference proteome</keyword>